<protein>
    <submittedName>
        <fullName evidence="1">Uncharacterized protein</fullName>
    </submittedName>
</protein>
<evidence type="ECO:0000313" key="2">
    <source>
        <dbReference type="Proteomes" id="UP001604336"/>
    </source>
</evidence>
<reference evidence="2" key="1">
    <citation type="submission" date="2024-07" db="EMBL/GenBank/DDBJ databases">
        <title>Two chromosome-level genome assemblies of Korean endemic species Abeliophyllum distichum and Forsythia ovata (Oleaceae).</title>
        <authorList>
            <person name="Jang H."/>
        </authorList>
    </citation>
    <scope>NUCLEOTIDE SEQUENCE [LARGE SCALE GENOMIC DNA]</scope>
</reference>
<keyword evidence="2" id="KW-1185">Reference proteome</keyword>
<gene>
    <name evidence="1" type="ORF">Adt_16500</name>
</gene>
<dbReference type="Proteomes" id="UP001604336">
    <property type="component" value="Unassembled WGS sequence"/>
</dbReference>
<accession>A0ABD1TDV8</accession>
<evidence type="ECO:0000313" key="1">
    <source>
        <dbReference type="EMBL" id="KAL2510900.1"/>
    </source>
</evidence>
<organism evidence="1 2">
    <name type="scientific">Abeliophyllum distichum</name>
    <dbReference type="NCBI Taxonomy" id="126358"/>
    <lineage>
        <taxon>Eukaryota</taxon>
        <taxon>Viridiplantae</taxon>
        <taxon>Streptophyta</taxon>
        <taxon>Embryophyta</taxon>
        <taxon>Tracheophyta</taxon>
        <taxon>Spermatophyta</taxon>
        <taxon>Magnoliopsida</taxon>
        <taxon>eudicotyledons</taxon>
        <taxon>Gunneridae</taxon>
        <taxon>Pentapetalae</taxon>
        <taxon>asterids</taxon>
        <taxon>lamiids</taxon>
        <taxon>Lamiales</taxon>
        <taxon>Oleaceae</taxon>
        <taxon>Forsythieae</taxon>
        <taxon>Abeliophyllum</taxon>
    </lineage>
</organism>
<name>A0ABD1TDV8_9LAMI</name>
<comment type="caution">
    <text evidence="1">The sequence shown here is derived from an EMBL/GenBank/DDBJ whole genome shotgun (WGS) entry which is preliminary data.</text>
</comment>
<proteinExistence type="predicted"/>
<sequence length="158" mass="18413">MGLIEAEDPFRTDLIRWATVNVPSIMVEEDMRLLRESYRISNDIGLMIPEPNERAYFPRKRVYCPTSTFFCRWDASAFALHFLKEFCVRMAWHRCRWLQMDGVRWLGVYTCGLGIHLVSKFLCTYSRPCTTSGNYRRRKARMKNSTGITSTPGGLISL</sequence>
<dbReference type="AlphaFoldDB" id="A0ABD1TDV8"/>
<dbReference type="EMBL" id="JBFOLK010000005">
    <property type="protein sequence ID" value="KAL2510900.1"/>
    <property type="molecule type" value="Genomic_DNA"/>
</dbReference>